<gene>
    <name evidence="1" type="ORF">BESB_073310</name>
</gene>
<dbReference type="RefSeq" id="XP_029218188.1">
    <property type="nucleotide sequence ID" value="XM_029365704.1"/>
</dbReference>
<evidence type="ECO:0000313" key="2">
    <source>
        <dbReference type="Proteomes" id="UP000224006"/>
    </source>
</evidence>
<dbReference type="KEGG" id="bbes:BESB_073310"/>
<name>A0A2A9M8C9_BESBE</name>
<dbReference type="GeneID" id="40312257"/>
<dbReference type="EMBL" id="NWUJ01000007">
    <property type="protein sequence ID" value="PFH34179.1"/>
    <property type="molecule type" value="Genomic_DNA"/>
</dbReference>
<dbReference type="AlphaFoldDB" id="A0A2A9M8C9"/>
<reference evidence="1 2" key="1">
    <citation type="submission" date="2017-09" db="EMBL/GenBank/DDBJ databases">
        <title>Genome sequencing of Besnoitia besnoiti strain Bb-Ger1.</title>
        <authorList>
            <person name="Schares G."/>
            <person name="Venepally P."/>
            <person name="Lorenzi H.A."/>
        </authorList>
    </citation>
    <scope>NUCLEOTIDE SEQUENCE [LARGE SCALE GENOMIC DNA]</scope>
    <source>
        <strain evidence="1 2">Bb-Ger1</strain>
    </source>
</reference>
<dbReference type="OrthoDB" id="347243at2759"/>
<evidence type="ECO:0000313" key="1">
    <source>
        <dbReference type="EMBL" id="PFH34179.1"/>
    </source>
</evidence>
<dbReference type="Proteomes" id="UP000224006">
    <property type="component" value="Unassembled WGS sequence"/>
</dbReference>
<organism evidence="1 2">
    <name type="scientific">Besnoitia besnoiti</name>
    <name type="common">Apicomplexan protozoan</name>
    <dbReference type="NCBI Taxonomy" id="94643"/>
    <lineage>
        <taxon>Eukaryota</taxon>
        <taxon>Sar</taxon>
        <taxon>Alveolata</taxon>
        <taxon>Apicomplexa</taxon>
        <taxon>Conoidasida</taxon>
        <taxon>Coccidia</taxon>
        <taxon>Eucoccidiorida</taxon>
        <taxon>Eimeriorina</taxon>
        <taxon>Sarcocystidae</taxon>
        <taxon>Besnoitia</taxon>
    </lineage>
</organism>
<accession>A0A2A9M8C9</accession>
<keyword evidence="2" id="KW-1185">Reference proteome</keyword>
<protein>
    <submittedName>
        <fullName evidence="1">Uncharacterized protein</fullName>
    </submittedName>
</protein>
<comment type="caution">
    <text evidence="1">The sequence shown here is derived from an EMBL/GenBank/DDBJ whole genome shotgun (WGS) entry which is preliminary data.</text>
</comment>
<sequence>MLSGVAAASARALMRPCVSGSARSGVSSSFPALRSRFFSSKAGADGTVQMLVENPRPTQYQTEICNQATNVKPGVEKNPTKALIATCALLVGIPIIHTRMELNKYYSEVSGQVAETETRLASMRRSLRVPLCAAFPVDLDDVDIGEAGSSRPRKH</sequence>
<proteinExistence type="predicted"/>
<dbReference type="VEuPathDB" id="ToxoDB:BESB_073310"/>